<dbReference type="EMBL" id="KZ821245">
    <property type="protein sequence ID" value="PYH43307.1"/>
    <property type="molecule type" value="Genomic_DNA"/>
</dbReference>
<organism evidence="3 4">
    <name type="scientific">Aspergillus saccharolyticus JOP 1030-1</name>
    <dbReference type="NCBI Taxonomy" id="1450539"/>
    <lineage>
        <taxon>Eukaryota</taxon>
        <taxon>Fungi</taxon>
        <taxon>Dikarya</taxon>
        <taxon>Ascomycota</taxon>
        <taxon>Pezizomycotina</taxon>
        <taxon>Eurotiomycetes</taxon>
        <taxon>Eurotiomycetidae</taxon>
        <taxon>Eurotiales</taxon>
        <taxon>Aspergillaceae</taxon>
        <taxon>Aspergillus</taxon>
        <taxon>Aspergillus subgen. Circumdati</taxon>
    </lineage>
</organism>
<evidence type="ECO:0000313" key="4">
    <source>
        <dbReference type="Proteomes" id="UP000248349"/>
    </source>
</evidence>
<dbReference type="NCBIfam" id="TIGR00756">
    <property type="entry name" value="PPR"/>
    <property type="match status" value="1"/>
</dbReference>
<accession>A0A318ZA42</accession>
<dbReference type="GO" id="GO:0007005">
    <property type="term" value="P:mitochondrion organization"/>
    <property type="evidence" value="ECO:0007669"/>
    <property type="project" value="TreeGrafter"/>
</dbReference>
<protein>
    <submittedName>
        <fullName evidence="3">Putative translation regulator</fullName>
    </submittedName>
</protein>
<dbReference type="GeneID" id="37080491"/>
<dbReference type="OrthoDB" id="1882346at2759"/>
<dbReference type="PANTHER" id="PTHR47934:SF6">
    <property type="entry name" value="MITOCHONDRIAL GROUP I INTRON SPLICING FACTOR CCM1-RELATED"/>
    <property type="match status" value="1"/>
</dbReference>
<feature type="region of interest" description="Disordered" evidence="2">
    <location>
        <begin position="104"/>
        <end position="134"/>
    </location>
</feature>
<evidence type="ECO:0000256" key="1">
    <source>
        <dbReference type="PROSITE-ProRule" id="PRU00708"/>
    </source>
</evidence>
<feature type="region of interest" description="Disordered" evidence="2">
    <location>
        <begin position="1197"/>
        <end position="1228"/>
    </location>
</feature>
<dbReference type="PROSITE" id="PS51375">
    <property type="entry name" value="PPR"/>
    <property type="match status" value="1"/>
</dbReference>
<dbReference type="RefSeq" id="XP_025429289.1">
    <property type="nucleotide sequence ID" value="XM_025579262.1"/>
</dbReference>
<evidence type="ECO:0000256" key="2">
    <source>
        <dbReference type="SAM" id="MobiDB-lite"/>
    </source>
</evidence>
<dbReference type="Proteomes" id="UP000248349">
    <property type="component" value="Unassembled WGS sequence"/>
</dbReference>
<dbReference type="STRING" id="1450539.A0A318ZA42"/>
<evidence type="ECO:0000313" key="3">
    <source>
        <dbReference type="EMBL" id="PYH43307.1"/>
    </source>
</evidence>
<dbReference type="Gene3D" id="1.25.40.10">
    <property type="entry name" value="Tetratricopeptide repeat domain"/>
    <property type="match status" value="3"/>
</dbReference>
<dbReference type="GO" id="GO:0003729">
    <property type="term" value="F:mRNA binding"/>
    <property type="evidence" value="ECO:0007669"/>
    <property type="project" value="TreeGrafter"/>
</dbReference>
<feature type="compositionally biased region" description="Basic and acidic residues" evidence="2">
    <location>
        <begin position="1201"/>
        <end position="1215"/>
    </location>
</feature>
<proteinExistence type="predicted"/>
<sequence>MLERAAGCLENAGRRFFRDSNGAIRNRRSLYSSLAQYSAANLDLQFGSLINQSPQRPASNDRNATPHVHDTRTPVLDFLYPLSTQEFAASCLLRTQNRLVPRRRRRAAPGLKRAYTSQAASNAPHGSNTSSNERDYEAYDGAWSRYVAAGHPDQVNAALLEFLSASNRIVDFGRSKRVFDRIPLQSRSQEDYLNIIKSAIATKKLLDAKNLCEEAILNGTGIKSWAFLLARFATALRWDRAQVIWDLRSSFLETEGAQLWDALASLLDMSTIEDLLVPLADSIQQQTSSTSLHDFARFLLDNVCTSQAFSEKCSVDSILLILQKYNNIHMVKAAHYIKLLNTLRTSENRQTFVRTIVIYRNYRWRMDGHVPSAKLLGHLVRRLASFEMTAGLLYMLDEFTQFYGKPTLDAYKHAMIAFSKVGDVDTVNDLFDKMVSHHGKPQSRRLVTPLLSVHARVGNVRETLRQFNRVSEEFGLRLNTVCWNILLTAYANAEDLSECFKLLRKMFDEGMEPNSHTFGIVMGICANRGDVQGVRDLLELAKQYRVQITAPLIDTIVEAHCHNQEFEEAESVAKTCLDLDVTGSRVRMWNVLLWNYAFRIDLEAISRVRMLMDEADVLPDGMTYAALMLSLALIGKTENARRILREMHRNNRVYTTEFHYAIILLGYVRSRNRDMVHVIFKEIQERFGEAGLASRLLVLRSQLARDLQIITHGGDAAAEAYTRLEHAERFLEETISEVKTSNLATKSPVLGAGRMSAKQAFPVAYYEHMMNAYGRRGASRRAQELFDEYVQSQPTSSNEDVVEMAPVRLLTALMLAHSKAGEHEKVEEYWNIVFPRAIKMASRPNIESWLPIPASSDEAPLPSSEEVLIVSSQAPRESSSEGAASDTPELSNFSILSAHRFMLSRALSLVIRSLAYRDEISRIPQVILEVEEAGFALTTYNWSAFIQMLACSDHPSDQLEAFTMFEHRFMPNFPGWKYLRRGYGLKPQGVPATIDAVEQPKQKHPPNLLGKEGRRYWSKIQPDFMQPTYVTMVYLAAALNAFRARTIRNGPAELQALFDLAPNTVKAVGEIPYLRDKYQGVLLRQREQRPDKRAPELDHFVWTGGLLGTGGLRRTFSKEGTLDAEVANDAEEAADFEEAIPDIEEFRSLFMRTLERPDEYDMEVEALLNRRRKSSGTKEELDDVGHKIRKPRIRKPRRRIGKDIRDDGKRVKSEDAAADAEYGDEEVDDDVYVGPYTTRHKDVQRGADADDDTYVGRYTRRHKDVEDDDDAEEAYLSELEKRDKIRAMALRERRKLRRRNSGDD</sequence>
<dbReference type="Pfam" id="PF13041">
    <property type="entry name" value="PPR_2"/>
    <property type="match status" value="1"/>
</dbReference>
<dbReference type="InterPro" id="IPR051114">
    <property type="entry name" value="Mito_RNA_Proc_CCM1"/>
</dbReference>
<dbReference type="Pfam" id="PF01535">
    <property type="entry name" value="PPR"/>
    <property type="match status" value="2"/>
</dbReference>
<dbReference type="PANTHER" id="PTHR47934">
    <property type="entry name" value="PENTATRICOPEPTIDE REPEAT-CONTAINING PROTEIN PET309, MITOCHONDRIAL"/>
    <property type="match status" value="1"/>
</dbReference>
<gene>
    <name evidence="3" type="ORF">BP01DRAFT_417493</name>
</gene>
<keyword evidence="4" id="KW-1185">Reference proteome</keyword>
<dbReference type="GO" id="GO:0005739">
    <property type="term" value="C:mitochondrion"/>
    <property type="evidence" value="ECO:0007669"/>
    <property type="project" value="TreeGrafter"/>
</dbReference>
<feature type="compositionally biased region" description="Polar residues" evidence="2">
    <location>
        <begin position="115"/>
        <end position="131"/>
    </location>
</feature>
<dbReference type="GO" id="GO:0006396">
    <property type="term" value="P:RNA processing"/>
    <property type="evidence" value="ECO:0007669"/>
    <property type="project" value="TreeGrafter"/>
</dbReference>
<dbReference type="InterPro" id="IPR002885">
    <property type="entry name" value="PPR_rpt"/>
</dbReference>
<dbReference type="InterPro" id="IPR011990">
    <property type="entry name" value="TPR-like_helical_dom_sf"/>
</dbReference>
<reference evidence="3 4" key="1">
    <citation type="submission" date="2016-12" db="EMBL/GenBank/DDBJ databases">
        <title>The genomes of Aspergillus section Nigri reveals drivers in fungal speciation.</title>
        <authorList>
            <consortium name="DOE Joint Genome Institute"/>
            <person name="Vesth T.C."/>
            <person name="Nybo J."/>
            <person name="Theobald S."/>
            <person name="Brandl J."/>
            <person name="Frisvad J.C."/>
            <person name="Nielsen K.F."/>
            <person name="Lyhne E.K."/>
            <person name="Kogle M.E."/>
            <person name="Kuo A."/>
            <person name="Riley R."/>
            <person name="Clum A."/>
            <person name="Nolan M."/>
            <person name="Lipzen A."/>
            <person name="Salamov A."/>
            <person name="Henrissat B."/>
            <person name="Wiebenga A."/>
            <person name="De Vries R.P."/>
            <person name="Grigoriev I.V."/>
            <person name="Mortensen U.H."/>
            <person name="Andersen M.R."/>
            <person name="Baker S.E."/>
        </authorList>
    </citation>
    <scope>NUCLEOTIDE SEQUENCE [LARGE SCALE GENOMIC DNA]</scope>
    <source>
        <strain evidence="3 4">JOP 1030-1</strain>
    </source>
</reference>
<feature type="repeat" description="PPR" evidence="1">
    <location>
        <begin position="479"/>
        <end position="513"/>
    </location>
</feature>
<feature type="compositionally biased region" description="Acidic residues" evidence="2">
    <location>
        <begin position="1216"/>
        <end position="1228"/>
    </location>
</feature>
<name>A0A318ZA42_9EURO</name>